<proteinExistence type="predicted"/>
<sequence length="659" mass="76978">MEGLLFQQIGAFALPLVTKAVEKFIEPKIKTLSEMTGEKLQIAKHVFVNTFEKTLLYSYKKHSVLNTIVFNNQQKLLKDLYIPLTIKTSSTIEETIDDRCSAYIKRVKKVLITDTAGMGKSTIMKKIFLSTVEMENGIPVMVELRRLGKDKLILDEILEQLNTVKKPTNKALVLELIEKGDFVFLLDGYDEISLRDKAIVTKNIQDFISKANNNCFVIASRPEGALASFGDFLKYTILPLRKEQSYELLRKYNDYGELAERLIAKIKERENDSIDEFLINPLLTSLLYNAFEHKQTIPFKKHIFYRQVFDAFFDTHDISKGDSYVRDKISEIDSDDFHKMLRYMGFYCMKRSRIEFNKDELLNIISEAKTFSAISHVQPNLFLKDLLISVPLFVLDGIYFKWAHRSIQEYFAAQFIYIDAKSQQKEILLKLVQNPAIEKHLNVLDLYYSIDFKSFRKIVVKSLIEEYLFFSSSQYRDNVIADELRTERIHLCFEKEFLIFVTDNAVDHTSVKSGVPSKLRGDKKEFIIRQNVLKGGGIWILYVHHYRHWLMSMLYGKGHPLVLHPYIKKSASPTENEKLMCRSRIRYDMPKDIYFPINDKKEMPFNFPDNFDDTNKLIKLAFYSNEHYRINISEADKILKEIQDEISLEDKTNFLLDGL</sequence>
<organism evidence="3 4">
    <name type="scientific">Segetibacter aerophilus</name>
    <dbReference type="NCBI Taxonomy" id="670293"/>
    <lineage>
        <taxon>Bacteria</taxon>
        <taxon>Pseudomonadati</taxon>
        <taxon>Bacteroidota</taxon>
        <taxon>Chitinophagia</taxon>
        <taxon>Chitinophagales</taxon>
        <taxon>Chitinophagaceae</taxon>
        <taxon>Segetibacter</taxon>
    </lineage>
</organism>
<comment type="caution">
    <text evidence="3">The sequence shown here is derived from an EMBL/GenBank/DDBJ whole genome shotgun (WGS) entry which is preliminary data.</text>
</comment>
<dbReference type="OrthoDB" id="1488560at2"/>
<keyword evidence="4" id="KW-1185">Reference proteome</keyword>
<dbReference type="EMBL" id="BJYT01000024">
    <property type="protein sequence ID" value="GEO11533.1"/>
    <property type="molecule type" value="Genomic_DNA"/>
</dbReference>
<feature type="domain" description="NACHT" evidence="1">
    <location>
        <begin position="111"/>
        <end position="252"/>
    </location>
</feature>
<dbReference type="InterPro" id="IPR027417">
    <property type="entry name" value="P-loop_NTPase"/>
</dbReference>
<dbReference type="RefSeq" id="WP_147205639.1">
    <property type="nucleotide sequence ID" value="NZ_BJYT01000024.1"/>
</dbReference>
<dbReference type="Gene3D" id="3.40.50.300">
    <property type="entry name" value="P-loop containing nucleotide triphosphate hydrolases"/>
    <property type="match status" value="1"/>
</dbReference>
<evidence type="ECO:0000259" key="2">
    <source>
        <dbReference type="Pfam" id="PF22711"/>
    </source>
</evidence>
<reference evidence="3 4" key="1">
    <citation type="submission" date="2019-07" db="EMBL/GenBank/DDBJ databases">
        <title>Whole genome shotgun sequence of Segetibacter aerophilus NBRC 106135.</title>
        <authorList>
            <person name="Hosoyama A."/>
            <person name="Uohara A."/>
            <person name="Ohji S."/>
            <person name="Ichikawa N."/>
        </authorList>
    </citation>
    <scope>NUCLEOTIDE SEQUENCE [LARGE SCALE GENOMIC DNA]</scope>
    <source>
        <strain evidence="3 4">NBRC 106135</strain>
    </source>
</reference>
<dbReference type="PANTHER" id="PTHR46844:SF1">
    <property type="entry name" value="SLR5058 PROTEIN"/>
    <property type="match status" value="1"/>
</dbReference>
<dbReference type="Pfam" id="PF05729">
    <property type="entry name" value="NACHT"/>
    <property type="match status" value="1"/>
</dbReference>
<evidence type="ECO:0000313" key="4">
    <source>
        <dbReference type="Proteomes" id="UP000321513"/>
    </source>
</evidence>
<feature type="domain" description="Short NACHT-associated C-terminal" evidence="2">
    <location>
        <begin position="450"/>
        <end position="646"/>
    </location>
</feature>
<dbReference type="InterPro" id="IPR007111">
    <property type="entry name" value="NACHT_NTPase"/>
</dbReference>
<dbReference type="AlphaFoldDB" id="A0A512BHV3"/>
<gene>
    <name evidence="3" type="ORF">SAE01_40290</name>
</gene>
<evidence type="ECO:0000259" key="1">
    <source>
        <dbReference type="Pfam" id="PF05729"/>
    </source>
</evidence>
<accession>A0A512BHV3</accession>
<dbReference type="InterPro" id="IPR055036">
    <property type="entry name" value="SNaCT5"/>
</dbReference>
<dbReference type="Proteomes" id="UP000321513">
    <property type="component" value="Unassembled WGS sequence"/>
</dbReference>
<dbReference type="SUPFAM" id="SSF52540">
    <property type="entry name" value="P-loop containing nucleoside triphosphate hydrolases"/>
    <property type="match status" value="1"/>
</dbReference>
<protein>
    <submittedName>
        <fullName evidence="3">Uncharacterized protein</fullName>
    </submittedName>
</protein>
<evidence type="ECO:0000313" key="3">
    <source>
        <dbReference type="EMBL" id="GEO11533.1"/>
    </source>
</evidence>
<dbReference type="PANTHER" id="PTHR46844">
    <property type="entry name" value="SLR5058 PROTEIN"/>
    <property type="match status" value="1"/>
</dbReference>
<dbReference type="Pfam" id="PF22711">
    <property type="entry name" value="SNaCT5"/>
    <property type="match status" value="1"/>
</dbReference>
<name>A0A512BHV3_9BACT</name>